<dbReference type="Gene3D" id="1.20.120.80">
    <property type="entry name" value="Cytochrome c oxidase, subunit III, four-helix bundle"/>
    <property type="match status" value="1"/>
</dbReference>
<dbReference type="InterPro" id="IPR035973">
    <property type="entry name" value="Cyt_c_oxidase_su3-like_sf"/>
</dbReference>
<evidence type="ECO:0000259" key="8">
    <source>
        <dbReference type="PROSITE" id="PS50253"/>
    </source>
</evidence>
<evidence type="ECO:0000313" key="10">
    <source>
        <dbReference type="Proteomes" id="UP001597510"/>
    </source>
</evidence>
<dbReference type="PANTHER" id="PTHR11403">
    <property type="entry name" value="CYTOCHROME C OXIDASE SUBUNIT III"/>
    <property type="match status" value="1"/>
</dbReference>
<dbReference type="Proteomes" id="UP001597510">
    <property type="component" value="Unassembled WGS sequence"/>
</dbReference>
<evidence type="ECO:0000256" key="6">
    <source>
        <dbReference type="RuleBase" id="RU003376"/>
    </source>
</evidence>
<evidence type="ECO:0000256" key="3">
    <source>
        <dbReference type="ARBA" id="ARBA00022692"/>
    </source>
</evidence>
<comment type="similarity">
    <text evidence="2 6">Belongs to the cytochrome c oxidase subunit 3 family.</text>
</comment>
<proteinExistence type="inferred from homology"/>
<feature type="domain" description="Heme-copper oxidase subunit III family profile" evidence="8">
    <location>
        <begin position="1"/>
        <end position="199"/>
    </location>
</feature>
<dbReference type="EMBL" id="JBHULC010000008">
    <property type="protein sequence ID" value="MFD2520941.1"/>
    <property type="molecule type" value="Genomic_DNA"/>
</dbReference>
<reference evidence="10" key="1">
    <citation type="journal article" date="2019" name="Int. J. Syst. Evol. Microbiol.">
        <title>The Global Catalogue of Microorganisms (GCM) 10K type strain sequencing project: providing services to taxonomists for standard genome sequencing and annotation.</title>
        <authorList>
            <consortium name="The Broad Institute Genomics Platform"/>
            <consortium name="The Broad Institute Genome Sequencing Center for Infectious Disease"/>
            <person name="Wu L."/>
            <person name="Ma J."/>
        </authorList>
    </citation>
    <scope>NUCLEOTIDE SEQUENCE [LARGE SCALE GENOMIC DNA]</scope>
    <source>
        <strain evidence="10">KCTC 52344</strain>
    </source>
</reference>
<feature type="transmembrane region" description="Helical" evidence="7">
    <location>
        <begin position="65"/>
        <end position="82"/>
    </location>
</feature>
<feature type="transmembrane region" description="Helical" evidence="7">
    <location>
        <begin position="172"/>
        <end position="198"/>
    </location>
</feature>
<comment type="subcellular location">
    <subcellularLocation>
        <location evidence="6">Cell membrane</location>
        <topology evidence="6">Multi-pass membrane protein</topology>
    </subcellularLocation>
    <subcellularLocation>
        <location evidence="1">Membrane</location>
        <topology evidence="1">Multi-pass membrane protein</topology>
    </subcellularLocation>
</comment>
<comment type="caution">
    <text evidence="9">The sequence shown here is derived from an EMBL/GenBank/DDBJ whole genome shotgun (WGS) entry which is preliminary data.</text>
</comment>
<dbReference type="RefSeq" id="WP_340235057.1">
    <property type="nucleotide sequence ID" value="NZ_JBBEWC010000003.1"/>
</dbReference>
<feature type="transmembrane region" description="Helical" evidence="7">
    <location>
        <begin position="94"/>
        <end position="115"/>
    </location>
</feature>
<dbReference type="InterPro" id="IPR024791">
    <property type="entry name" value="Cyt_c/ubiquinol_Oxase_su3"/>
</dbReference>
<dbReference type="SUPFAM" id="SSF81452">
    <property type="entry name" value="Cytochrome c oxidase subunit III-like"/>
    <property type="match status" value="1"/>
</dbReference>
<name>A0ABW5J7Y8_9BACT</name>
<accession>A0ABW5J7Y8</accession>
<feature type="transmembrane region" description="Helical" evidence="7">
    <location>
        <begin position="135"/>
        <end position="160"/>
    </location>
</feature>
<sequence>MREKELKVSINKIAEEPKPVLSVNKWKFMLWLFIITIIMLFASQTSAYLVRRAEGNWVEFNIPQIFWYSTVVLLISSISMHFSLQAAKKNNQQILKLAVAITFVFGIAFLCMQYFGWQDLQQQGIFLKGNPSGSFFYVFTGLHMAHLLIGLGILVATFIMTFRMKIDSNNTLLVEICATAWHFLDLLWVYLFVFLLYFR</sequence>
<evidence type="ECO:0000256" key="2">
    <source>
        <dbReference type="ARBA" id="ARBA00010581"/>
    </source>
</evidence>
<evidence type="ECO:0000313" key="9">
    <source>
        <dbReference type="EMBL" id="MFD2520941.1"/>
    </source>
</evidence>
<keyword evidence="10" id="KW-1185">Reference proteome</keyword>
<feature type="transmembrane region" description="Helical" evidence="7">
    <location>
        <begin position="28"/>
        <end position="50"/>
    </location>
</feature>
<evidence type="ECO:0000256" key="4">
    <source>
        <dbReference type="ARBA" id="ARBA00022989"/>
    </source>
</evidence>
<keyword evidence="4 7" id="KW-1133">Transmembrane helix</keyword>
<dbReference type="InterPro" id="IPR013833">
    <property type="entry name" value="Cyt_c_oxidase_su3_a-hlx"/>
</dbReference>
<evidence type="ECO:0000256" key="1">
    <source>
        <dbReference type="ARBA" id="ARBA00004141"/>
    </source>
</evidence>
<keyword evidence="5 7" id="KW-0472">Membrane</keyword>
<dbReference type="PROSITE" id="PS50253">
    <property type="entry name" value="COX3"/>
    <property type="match status" value="1"/>
</dbReference>
<keyword evidence="3 6" id="KW-0812">Transmembrane</keyword>
<evidence type="ECO:0000256" key="5">
    <source>
        <dbReference type="ARBA" id="ARBA00023136"/>
    </source>
</evidence>
<dbReference type="InterPro" id="IPR000298">
    <property type="entry name" value="Cyt_c_oxidase-like_su3"/>
</dbReference>
<gene>
    <name evidence="9" type="ORF">ACFSR2_08610</name>
</gene>
<protein>
    <submittedName>
        <fullName evidence="9">Heme-copper oxidase subunit III</fullName>
    </submittedName>
</protein>
<dbReference type="PANTHER" id="PTHR11403:SF10">
    <property type="entry name" value="CYTOCHROME C OXIDASE"/>
    <property type="match status" value="1"/>
</dbReference>
<organism evidence="9 10">
    <name type="scientific">Emticicia soli</name>
    <dbReference type="NCBI Taxonomy" id="2027878"/>
    <lineage>
        <taxon>Bacteria</taxon>
        <taxon>Pseudomonadati</taxon>
        <taxon>Bacteroidota</taxon>
        <taxon>Cytophagia</taxon>
        <taxon>Cytophagales</taxon>
        <taxon>Leadbetterellaceae</taxon>
        <taxon>Emticicia</taxon>
    </lineage>
</organism>
<dbReference type="Pfam" id="PF00510">
    <property type="entry name" value="COX3"/>
    <property type="match status" value="1"/>
</dbReference>
<evidence type="ECO:0000256" key="7">
    <source>
        <dbReference type="SAM" id="Phobius"/>
    </source>
</evidence>